<evidence type="ECO:0000256" key="4">
    <source>
        <dbReference type="ARBA" id="ARBA00022755"/>
    </source>
</evidence>
<name>A0A383DCC8_9ZZZZ</name>
<protein>
    <recommendedName>
        <fullName evidence="8">Adenylosuccinate synthase</fullName>
    </recommendedName>
</protein>
<dbReference type="GO" id="GO:0004019">
    <property type="term" value="F:adenylosuccinate synthase activity"/>
    <property type="evidence" value="ECO:0007669"/>
    <property type="project" value="InterPro"/>
</dbReference>
<dbReference type="PANTHER" id="PTHR11846">
    <property type="entry name" value="ADENYLOSUCCINATE SYNTHETASE"/>
    <property type="match status" value="1"/>
</dbReference>
<dbReference type="PANTHER" id="PTHR11846:SF0">
    <property type="entry name" value="ADENYLOSUCCINATE SYNTHETASE"/>
    <property type="match status" value="1"/>
</dbReference>
<dbReference type="AlphaFoldDB" id="A0A383DCC8"/>
<evidence type="ECO:0000313" key="7">
    <source>
        <dbReference type="EMBL" id="SVE41980.1"/>
    </source>
</evidence>
<proteinExistence type="inferred from homology"/>
<sequence length="94" mass="9931">MPAYVIIGGQWGDEGKGKVVDLLSENAHVVARFNGGNNAGHTVINDLGEFRFHLLPVGILRPDVTSVIGNGVVVDPDGLLGELAELKKRSVDVS</sequence>
<dbReference type="GO" id="GO:0046872">
    <property type="term" value="F:metal ion binding"/>
    <property type="evidence" value="ECO:0007669"/>
    <property type="project" value="UniProtKB-KW"/>
</dbReference>
<dbReference type="InterPro" id="IPR042109">
    <property type="entry name" value="Adenylosuccinate_synth_dom1"/>
</dbReference>
<dbReference type="InterPro" id="IPR027417">
    <property type="entry name" value="P-loop_NTPase"/>
</dbReference>
<dbReference type="SMART" id="SM00788">
    <property type="entry name" value="Adenylsucc_synt"/>
    <property type="match status" value="1"/>
</dbReference>
<evidence type="ECO:0000256" key="2">
    <source>
        <dbReference type="ARBA" id="ARBA00022723"/>
    </source>
</evidence>
<dbReference type="GO" id="GO:0046040">
    <property type="term" value="P:IMP metabolic process"/>
    <property type="evidence" value="ECO:0007669"/>
    <property type="project" value="TreeGrafter"/>
</dbReference>
<keyword evidence="6" id="KW-0342">GTP-binding</keyword>
<feature type="non-terminal residue" evidence="7">
    <location>
        <position position="94"/>
    </location>
</feature>
<dbReference type="Pfam" id="PF00709">
    <property type="entry name" value="Adenylsucc_synt"/>
    <property type="match status" value="1"/>
</dbReference>
<evidence type="ECO:0008006" key="8">
    <source>
        <dbReference type="Google" id="ProtNLM"/>
    </source>
</evidence>
<dbReference type="InterPro" id="IPR018220">
    <property type="entry name" value="Adenylosuccin_syn_GTP-bd"/>
</dbReference>
<accession>A0A383DCC8</accession>
<dbReference type="Gene3D" id="3.40.440.10">
    <property type="entry name" value="Adenylosuccinate Synthetase, subunit A, domain 1"/>
    <property type="match status" value="1"/>
</dbReference>
<dbReference type="PROSITE" id="PS01266">
    <property type="entry name" value="ADENYLOSUCCIN_SYN_1"/>
    <property type="match status" value="1"/>
</dbReference>
<dbReference type="GO" id="GO:0044208">
    <property type="term" value="P:'de novo' AMP biosynthetic process"/>
    <property type="evidence" value="ECO:0007669"/>
    <property type="project" value="TreeGrafter"/>
</dbReference>
<evidence type="ECO:0000256" key="1">
    <source>
        <dbReference type="ARBA" id="ARBA00022598"/>
    </source>
</evidence>
<keyword evidence="5" id="KW-0460">Magnesium</keyword>
<keyword evidence="2" id="KW-0479">Metal-binding</keyword>
<keyword evidence="3" id="KW-0547">Nucleotide-binding</keyword>
<dbReference type="SUPFAM" id="SSF52540">
    <property type="entry name" value="P-loop containing nucleoside triphosphate hydrolases"/>
    <property type="match status" value="1"/>
</dbReference>
<evidence type="ECO:0000256" key="3">
    <source>
        <dbReference type="ARBA" id="ARBA00022741"/>
    </source>
</evidence>
<evidence type="ECO:0000256" key="5">
    <source>
        <dbReference type="ARBA" id="ARBA00022842"/>
    </source>
</evidence>
<dbReference type="GO" id="GO:0005737">
    <property type="term" value="C:cytoplasm"/>
    <property type="evidence" value="ECO:0007669"/>
    <property type="project" value="TreeGrafter"/>
</dbReference>
<gene>
    <name evidence="7" type="ORF">METZ01_LOCUS494834</name>
</gene>
<reference evidence="7" key="1">
    <citation type="submission" date="2018-05" db="EMBL/GenBank/DDBJ databases">
        <authorList>
            <person name="Lanie J.A."/>
            <person name="Ng W.-L."/>
            <person name="Kazmierczak K.M."/>
            <person name="Andrzejewski T.M."/>
            <person name="Davidsen T.M."/>
            <person name="Wayne K.J."/>
            <person name="Tettelin H."/>
            <person name="Glass J.I."/>
            <person name="Rusch D."/>
            <person name="Podicherti R."/>
            <person name="Tsui H.-C.T."/>
            <person name="Winkler M.E."/>
        </authorList>
    </citation>
    <scope>NUCLEOTIDE SEQUENCE</scope>
</reference>
<organism evidence="7">
    <name type="scientific">marine metagenome</name>
    <dbReference type="NCBI Taxonomy" id="408172"/>
    <lineage>
        <taxon>unclassified sequences</taxon>
        <taxon>metagenomes</taxon>
        <taxon>ecological metagenomes</taxon>
    </lineage>
</organism>
<keyword evidence="4" id="KW-0658">Purine biosynthesis</keyword>
<dbReference type="HAMAP" id="MF_00011">
    <property type="entry name" value="Adenylosucc_synth"/>
    <property type="match status" value="1"/>
</dbReference>
<dbReference type="EMBL" id="UINC01216019">
    <property type="protein sequence ID" value="SVE41980.1"/>
    <property type="molecule type" value="Genomic_DNA"/>
</dbReference>
<keyword evidence="1" id="KW-0436">Ligase</keyword>
<evidence type="ECO:0000256" key="6">
    <source>
        <dbReference type="ARBA" id="ARBA00023134"/>
    </source>
</evidence>
<dbReference type="InterPro" id="IPR001114">
    <property type="entry name" value="Adenylosuccinate_synthetase"/>
</dbReference>
<dbReference type="GO" id="GO:0005525">
    <property type="term" value="F:GTP binding"/>
    <property type="evidence" value="ECO:0007669"/>
    <property type="project" value="UniProtKB-KW"/>
</dbReference>